<dbReference type="Proteomes" id="UP000182332">
    <property type="component" value="Unassembled WGS sequence"/>
</dbReference>
<dbReference type="SUPFAM" id="SSF53850">
    <property type="entry name" value="Periplasmic binding protein-like II"/>
    <property type="match status" value="1"/>
</dbReference>
<dbReference type="AlphaFoldDB" id="A0A1I0I746"/>
<reference evidence="1 2" key="1">
    <citation type="submission" date="2016-10" db="EMBL/GenBank/DDBJ databases">
        <authorList>
            <person name="de Groot N.N."/>
        </authorList>
    </citation>
    <scope>NUCLEOTIDE SEQUENCE [LARGE SCALE GENOMIC DNA]</scope>
    <source>
        <strain evidence="1 2">DSM 11363</strain>
    </source>
</reference>
<evidence type="ECO:0000313" key="1">
    <source>
        <dbReference type="EMBL" id="SET92168.1"/>
    </source>
</evidence>
<protein>
    <recommendedName>
        <fullName evidence="3">TIGR02285 family protein</fullName>
    </recommendedName>
</protein>
<organism evidence="1 2">
    <name type="scientific">Pseudomonas graminis</name>
    <dbReference type="NCBI Taxonomy" id="158627"/>
    <lineage>
        <taxon>Bacteria</taxon>
        <taxon>Pseudomonadati</taxon>
        <taxon>Pseudomonadota</taxon>
        <taxon>Gammaproteobacteria</taxon>
        <taxon>Pseudomonadales</taxon>
        <taxon>Pseudomonadaceae</taxon>
        <taxon>Pseudomonas</taxon>
    </lineage>
</organism>
<name>A0A1I0I746_9PSED</name>
<dbReference type="EMBL" id="FOHW01000033">
    <property type="protein sequence ID" value="SET92168.1"/>
    <property type="molecule type" value="Genomic_DNA"/>
</dbReference>
<accession>A0A1I0I746</accession>
<sequence>MKLNASMHVTGSRMRALLIAGVFACLPGKASARETLIWLLRDFPPLTIFSGPLAGQGAIDKLMPELTARMPEYDHQIMHVNRARGTQMLNDHDVFACDPTLLWTPERDKTILFSIPSYATPSNGVTIESRRHALFAPFIDADGRLDLAALLASDSIDVGIVGERSYGPVIDNVLRETPHPERLVLHYGNSAVGSMLEMERLDRFQAIISYWPEARFHAQQQGIPLTELEFLPVKDVPKYQFAHIACSKTDKGRAAMEIINREMRVLRVTRLVGFYAEWMVKKEEYLRDAQTFFDEVPN</sequence>
<dbReference type="NCBIfam" id="TIGR02285">
    <property type="entry name" value="TIGR02285 family protein"/>
    <property type="match status" value="1"/>
</dbReference>
<proteinExistence type="predicted"/>
<evidence type="ECO:0000313" key="2">
    <source>
        <dbReference type="Proteomes" id="UP000182332"/>
    </source>
</evidence>
<gene>
    <name evidence="1" type="ORF">SAMN05216197_13327</name>
</gene>
<dbReference type="InterPro" id="IPR011972">
    <property type="entry name" value="CHP02285"/>
</dbReference>
<dbReference type="OrthoDB" id="8480452at2"/>
<evidence type="ECO:0008006" key="3">
    <source>
        <dbReference type="Google" id="ProtNLM"/>
    </source>
</evidence>